<evidence type="ECO:0000313" key="2">
    <source>
        <dbReference type="Proteomes" id="UP000325891"/>
    </source>
</evidence>
<protein>
    <submittedName>
        <fullName evidence="1">Uncharacterized protein</fullName>
    </submittedName>
</protein>
<organism evidence="1 2">
    <name type="scientific">Gordonia phage Mcklovin</name>
    <dbReference type="NCBI Taxonomy" id="2652881"/>
    <lineage>
        <taxon>Viruses</taxon>
        <taxon>Duplodnaviria</taxon>
        <taxon>Heunggongvirae</taxon>
        <taxon>Uroviricota</taxon>
        <taxon>Caudoviricetes</taxon>
        <taxon>Howevirus</taxon>
        <taxon>Howevirus mcklovin</taxon>
    </lineage>
</organism>
<dbReference type="KEGG" id="vg:77930869"/>
<dbReference type="RefSeq" id="YP_010655016.1">
    <property type="nucleotide sequence ID" value="NC_070818.1"/>
</dbReference>
<gene>
    <name evidence="1" type="primary">75</name>
    <name evidence="1" type="ORF">SEA_MCKLOVIN_75</name>
</gene>
<name>A0A5P8DFE5_9CAUD</name>
<proteinExistence type="predicted"/>
<dbReference type="GeneID" id="77930869"/>
<dbReference type="Proteomes" id="UP000325891">
    <property type="component" value="Segment"/>
</dbReference>
<sequence>MTYNLDRTGRGRWVSIATPSGLPGTLWTNDDDSLGFDQPSVANTDPGPDLVPPDDTIHQLIVHHAEQGHTATEAFDLIVESLSDDRNRFYMRPRYGDLENWRERRRPAERPVAQIVDDKGRINTITETVDEPEFVHWRMEEPDAPA</sequence>
<accession>A0A5P8DFE5</accession>
<evidence type="ECO:0000313" key="1">
    <source>
        <dbReference type="EMBL" id="QFP96860.1"/>
    </source>
</evidence>
<keyword evidence="2" id="KW-1185">Reference proteome</keyword>
<reference evidence="1 2" key="1">
    <citation type="submission" date="2019-09" db="EMBL/GenBank/DDBJ databases">
        <authorList>
            <person name="Silva M.P."/>
            <person name="Gonzalez K."/>
            <person name="Koka A.K."/>
            <person name="Cabrera L."/>
            <person name="Cambron D.A."/>
            <person name="Diaz-Ariza A.M."/>
            <person name="Escobar S.L."/>
            <person name="Gali A.E."/>
            <person name="Garcia A."/>
            <person name="Gonzalez K.S."/>
            <person name="Mejia V.A."/>
            <person name="Morales N.J."/>
            <person name="Puente P.E."/>
            <person name="Ramos S.M."/>
            <person name="Rivera A.M."/>
            <person name="Ruas A.M."/>
            <person name="Ruiz E.O."/>
            <person name="Rustin G.O."/>
            <person name="Santana P.N."/>
            <person name="Alonso A."/>
            <person name="Arias E."/>
            <person name="Boaretto D."/>
            <person name="Casey G.B."/>
            <person name="Fernandez S.D."/>
            <person name="Flores B.C."/>
            <person name="Gonzalez C.A."/>
            <person name="Hernandez L.A."/>
            <person name="Lormand T.I."/>
            <person name="Oro J.D."/>
            <person name="Pineiro L."/>
            <person name="Quintana A.E."/>
            <person name="Solorzano G.E."/>
            <person name="Waikel P.A."/>
            <person name="Dougan K.E."/>
            <person name="Rodriguez-Lanetty M."/>
            <person name="Ball S.L."/>
            <person name="Garlena R.A."/>
            <person name="Russell D.A."/>
            <person name="Pope W.H."/>
            <person name="Jacobs-Sera D."/>
            <person name="Hatfull G.F."/>
        </authorList>
    </citation>
    <scope>NUCLEOTIDE SEQUENCE [LARGE SCALE GENOMIC DNA]</scope>
</reference>
<dbReference type="EMBL" id="MN428055">
    <property type="protein sequence ID" value="QFP96860.1"/>
    <property type="molecule type" value="Genomic_DNA"/>
</dbReference>